<accession>A0A4R3Y9S7</accession>
<dbReference type="GO" id="GO:0030428">
    <property type="term" value="C:cell septum"/>
    <property type="evidence" value="ECO:0007669"/>
    <property type="project" value="TreeGrafter"/>
</dbReference>
<dbReference type="PANTHER" id="PTHR38687">
    <property type="entry name" value="CELL DIVISION PROTEIN DEDD-RELATED"/>
    <property type="match status" value="1"/>
</dbReference>
<dbReference type="GO" id="GO:0032153">
    <property type="term" value="C:cell division site"/>
    <property type="evidence" value="ECO:0007669"/>
    <property type="project" value="TreeGrafter"/>
</dbReference>
<keyword evidence="2" id="KW-1133">Transmembrane helix</keyword>
<feature type="domain" description="SPOR" evidence="3">
    <location>
        <begin position="164"/>
        <end position="229"/>
    </location>
</feature>
<dbReference type="AlphaFoldDB" id="A0A4R3Y9S7"/>
<dbReference type="PANTHER" id="PTHR38687:SF1">
    <property type="entry name" value="CELL DIVISION PROTEIN DEDD"/>
    <property type="match status" value="1"/>
</dbReference>
<dbReference type="RefSeq" id="WP_223248197.1">
    <property type="nucleotide sequence ID" value="NZ_BHVT01000017.1"/>
</dbReference>
<dbReference type="Proteomes" id="UP000295367">
    <property type="component" value="Unassembled WGS sequence"/>
</dbReference>
<name>A0A4R3Y9S7_9PROT</name>
<feature type="transmembrane region" description="Helical" evidence="2">
    <location>
        <begin position="23"/>
        <end position="41"/>
    </location>
</feature>
<comment type="caution">
    <text evidence="4">The sequence shown here is derived from an EMBL/GenBank/DDBJ whole genome shotgun (WGS) entry which is preliminary data.</text>
</comment>
<feature type="compositionally biased region" description="Polar residues" evidence="1">
    <location>
        <begin position="113"/>
        <end position="125"/>
    </location>
</feature>
<gene>
    <name evidence="4" type="ORF">EDC63_10573</name>
</gene>
<dbReference type="Pfam" id="PF05036">
    <property type="entry name" value="SPOR"/>
    <property type="match status" value="1"/>
</dbReference>
<proteinExistence type="predicted"/>
<reference evidence="4 5" key="1">
    <citation type="submission" date="2019-03" db="EMBL/GenBank/DDBJ databases">
        <title>Genomic Encyclopedia of Type Strains, Phase IV (KMG-IV): sequencing the most valuable type-strain genomes for metagenomic binning, comparative biology and taxonomic classification.</title>
        <authorList>
            <person name="Goeker M."/>
        </authorList>
    </citation>
    <scope>NUCLEOTIDE SEQUENCE [LARGE SCALE GENOMIC DNA]</scope>
    <source>
        <strain evidence="4 5">DSM 100309</strain>
    </source>
</reference>
<dbReference type="InterPro" id="IPR052521">
    <property type="entry name" value="Cell_div_SPOR-domain"/>
</dbReference>
<dbReference type="EMBL" id="SMCO01000005">
    <property type="protein sequence ID" value="TCV87404.1"/>
    <property type="molecule type" value="Genomic_DNA"/>
</dbReference>
<feature type="compositionally biased region" description="Pro residues" evidence="1">
    <location>
        <begin position="65"/>
        <end position="81"/>
    </location>
</feature>
<evidence type="ECO:0000259" key="3">
    <source>
        <dbReference type="Pfam" id="PF05036"/>
    </source>
</evidence>
<evidence type="ECO:0000313" key="4">
    <source>
        <dbReference type="EMBL" id="TCV87404.1"/>
    </source>
</evidence>
<dbReference type="Gene3D" id="3.30.70.1070">
    <property type="entry name" value="Sporulation related repeat"/>
    <property type="match status" value="1"/>
</dbReference>
<keyword evidence="5" id="KW-1185">Reference proteome</keyword>
<dbReference type="SUPFAM" id="SSF110997">
    <property type="entry name" value="Sporulation related repeat"/>
    <property type="match status" value="1"/>
</dbReference>
<protein>
    <submittedName>
        <fullName evidence="4">DedD protein</fullName>
    </submittedName>
</protein>
<feature type="compositionally biased region" description="Polar residues" evidence="1">
    <location>
        <begin position="53"/>
        <end position="62"/>
    </location>
</feature>
<organism evidence="4 5">
    <name type="scientific">Sulfurirhabdus autotrophica</name>
    <dbReference type="NCBI Taxonomy" id="1706046"/>
    <lineage>
        <taxon>Bacteria</taxon>
        <taxon>Pseudomonadati</taxon>
        <taxon>Pseudomonadota</taxon>
        <taxon>Betaproteobacteria</taxon>
        <taxon>Nitrosomonadales</taxon>
        <taxon>Sulfuricellaceae</taxon>
        <taxon>Sulfurirhabdus</taxon>
    </lineage>
</organism>
<dbReference type="GO" id="GO:0032506">
    <property type="term" value="P:cytokinetic process"/>
    <property type="evidence" value="ECO:0007669"/>
    <property type="project" value="TreeGrafter"/>
</dbReference>
<feature type="compositionally biased region" description="Pro residues" evidence="1">
    <location>
        <begin position="96"/>
        <end position="106"/>
    </location>
</feature>
<keyword evidence="2" id="KW-0812">Transmembrane</keyword>
<sequence>MLEHNAIINEEQNDLKKRATRRLIVAVSLVLAAVAILTVLSKQKPSRPVAQELPSTTVQLTPQPAVEPPPAIETSPAPAPEPESKPVETPSAAAPASPPETPPPPQVSAQPEIQHSQPASTSQKRPAQPQPALTIESAQKTAIPHAEKPVPAPAPKTQTVTTGPKTFVLQLGVFSNPANAIQLQEKLAQHGIQSYTETRVHVGPFKDKAEADKAMEKIRTLGIGAVVVQH</sequence>
<feature type="region of interest" description="Disordered" evidence="1">
    <location>
        <begin position="43"/>
        <end position="160"/>
    </location>
</feature>
<keyword evidence="2" id="KW-0472">Membrane</keyword>
<dbReference type="InterPro" id="IPR036680">
    <property type="entry name" value="SPOR-like_sf"/>
</dbReference>
<dbReference type="InterPro" id="IPR007730">
    <property type="entry name" value="SPOR-like_dom"/>
</dbReference>
<dbReference type="GO" id="GO:0042834">
    <property type="term" value="F:peptidoglycan binding"/>
    <property type="evidence" value="ECO:0007669"/>
    <property type="project" value="InterPro"/>
</dbReference>
<evidence type="ECO:0000313" key="5">
    <source>
        <dbReference type="Proteomes" id="UP000295367"/>
    </source>
</evidence>
<evidence type="ECO:0000256" key="2">
    <source>
        <dbReference type="SAM" id="Phobius"/>
    </source>
</evidence>
<evidence type="ECO:0000256" key="1">
    <source>
        <dbReference type="SAM" id="MobiDB-lite"/>
    </source>
</evidence>